<dbReference type="AlphaFoldDB" id="A0A0F9IJ17"/>
<feature type="compositionally biased region" description="Basic and acidic residues" evidence="1">
    <location>
        <begin position="428"/>
        <end position="457"/>
    </location>
</feature>
<evidence type="ECO:0000313" key="2">
    <source>
        <dbReference type="EMBL" id="KKM27542.1"/>
    </source>
</evidence>
<name>A0A0F9IJ17_9ZZZZ</name>
<protein>
    <recommendedName>
        <fullName evidence="3">Portal protein</fullName>
    </recommendedName>
</protein>
<accession>A0A0F9IJ17</accession>
<dbReference type="EMBL" id="LAZR01012302">
    <property type="protein sequence ID" value="KKM27542.1"/>
    <property type="molecule type" value="Genomic_DNA"/>
</dbReference>
<gene>
    <name evidence="2" type="ORF">LCGC14_1573690</name>
</gene>
<evidence type="ECO:0008006" key="3">
    <source>
        <dbReference type="Google" id="ProtNLM"/>
    </source>
</evidence>
<reference evidence="2" key="1">
    <citation type="journal article" date="2015" name="Nature">
        <title>Complex archaea that bridge the gap between prokaryotes and eukaryotes.</title>
        <authorList>
            <person name="Spang A."/>
            <person name="Saw J.H."/>
            <person name="Jorgensen S.L."/>
            <person name="Zaremba-Niedzwiedzka K."/>
            <person name="Martijn J."/>
            <person name="Lind A.E."/>
            <person name="van Eijk R."/>
            <person name="Schleper C."/>
            <person name="Guy L."/>
            <person name="Ettema T.J."/>
        </authorList>
    </citation>
    <scope>NUCLEOTIDE SEQUENCE</scope>
</reference>
<evidence type="ECO:0000256" key="1">
    <source>
        <dbReference type="SAM" id="MobiDB-lite"/>
    </source>
</evidence>
<sequence length="457" mass="52088">MIKDLGEAFGFKNIPHDLVLNPPLRGSYKEGGIIRSIKVSKKNLNRIPKEDLENIYFKDPLLFNSINKSVQMVTAAGHRIAYSNPKEEKKFKELFNNLGRVGEDYTWEELYYYFYWAQDVFGAAWTELIYDKESDSEIIDLSRLDPKVMDYARNSDGNVLLDEDQKPIGYTQKLPYGIRSEGKGDEIPQKYKKIVDYGANTIFLLPKRISLIKMHIAGDGLSFYGSIEPTYSSSVRKLLLEEAGTNSAYQRWMSPLIAYIGDDKHPPNAQLSKETLKTMQNMKYDVYSTYPYYVKHDVLSFNTTEALNDILKYLRENQAAGVGMPMPFATGAGEATNRATLNNQQSLLQFTLNDMAKKTAISITRNIFKPIAESMGLKTYPVLLPNKISVDEIEDKAERFVKYVQSGILSPKEAKPIIMQMEGIVSEELPKEKEPKEKPVGKEKLEKPEEKKESEND</sequence>
<proteinExistence type="predicted"/>
<comment type="caution">
    <text evidence="2">The sequence shown here is derived from an EMBL/GenBank/DDBJ whole genome shotgun (WGS) entry which is preliminary data.</text>
</comment>
<organism evidence="2">
    <name type="scientific">marine sediment metagenome</name>
    <dbReference type="NCBI Taxonomy" id="412755"/>
    <lineage>
        <taxon>unclassified sequences</taxon>
        <taxon>metagenomes</taxon>
        <taxon>ecological metagenomes</taxon>
    </lineage>
</organism>
<feature type="region of interest" description="Disordered" evidence="1">
    <location>
        <begin position="424"/>
        <end position="457"/>
    </location>
</feature>